<evidence type="ECO:0000313" key="2">
    <source>
        <dbReference type="Proteomes" id="UP000236291"/>
    </source>
</evidence>
<name>A0A2K3P3A9_TRIPR</name>
<reference evidence="1 2" key="2">
    <citation type="journal article" date="2017" name="Front. Plant Sci.">
        <title>Gene Classification and Mining of Molecular Markers Useful in Red Clover (Trifolium pratense) Breeding.</title>
        <authorList>
            <person name="Istvanek J."/>
            <person name="Dluhosova J."/>
            <person name="Dluhos P."/>
            <person name="Patkova L."/>
            <person name="Nedelnik J."/>
            <person name="Repkova J."/>
        </authorList>
    </citation>
    <scope>NUCLEOTIDE SEQUENCE [LARGE SCALE GENOMIC DNA]</scope>
    <source>
        <strain evidence="2">cv. Tatra</strain>
        <tissue evidence="1">Young leaves</tissue>
    </source>
</reference>
<evidence type="ECO:0000313" key="1">
    <source>
        <dbReference type="EMBL" id="PNY09723.1"/>
    </source>
</evidence>
<comment type="caution">
    <text evidence="1">The sequence shown here is derived from an EMBL/GenBank/DDBJ whole genome shotgun (WGS) entry which is preliminary data.</text>
</comment>
<dbReference type="Proteomes" id="UP000236291">
    <property type="component" value="Unassembled WGS sequence"/>
</dbReference>
<gene>
    <name evidence="1" type="ORF">L195_g006280</name>
</gene>
<proteinExistence type="predicted"/>
<accession>A0A2K3P3A9</accession>
<protein>
    <submittedName>
        <fullName evidence="1">Elmo domain-containing protein a-like</fullName>
    </submittedName>
</protein>
<reference evidence="1 2" key="1">
    <citation type="journal article" date="2014" name="Am. J. Bot.">
        <title>Genome assembly and annotation for red clover (Trifolium pratense; Fabaceae).</title>
        <authorList>
            <person name="Istvanek J."/>
            <person name="Jaros M."/>
            <person name="Krenek A."/>
            <person name="Repkova J."/>
        </authorList>
    </citation>
    <scope>NUCLEOTIDE SEQUENCE [LARGE SCALE GENOMIC DNA]</scope>
    <source>
        <strain evidence="2">cv. Tatra</strain>
        <tissue evidence="1">Young leaves</tissue>
    </source>
</reference>
<organism evidence="1 2">
    <name type="scientific">Trifolium pratense</name>
    <name type="common">Red clover</name>
    <dbReference type="NCBI Taxonomy" id="57577"/>
    <lineage>
        <taxon>Eukaryota</taxon>
        <taxon>Viridiplantae</taxon>
        <taxon>Streptophyta</taxon>
        <taxon>Embryophyta</taxon>
        <taxon>Tracheophyta</taxon>
        <taxon>Spermatophyta</taxon>
        <taxon>Magnoliopsida</taxon>
        <taxon>eudicotyledons</taxon>
        <taxon>Gunneridae</taxon>
        <taxon>Pentapetalae</taxon>
        <taxon>rosids</taxon>
        <taxon>fabids</taxon>
        <taxon>Fabales</taxon>
        <taxon>Fabaceae</taxon>
        <taxon>Papilionoideae</taxon>
        <taxon>50 kb inversion clade</taxon>
        <taxon>NPAAA clade</taxon>
        <taxon>Hologalegina</taxon>
        <taxon>IRL clade</taxon>
        <taxon>Trifolieae</taxon>
        <taxon>Trifolium</taxon>
    </lineage>
</organism>
<dbReference type="EMBL" id="ASHM01003332">
    <property type="protein sequence ID" value="PNY09723.1"/>
    <property type="molecule type" value="Genomic_DNA"/>
</dbReference>
<sequence>MRNSGDWLYADDTTCGSPHWIGKGLTCVCFKPKGGNCQPICITLTPLQGGFAEVTWEMFLYCFSSAVFRSGFGLE</sequence>
<dbReference type="AlphaFoldDB" id="A0A2K3P3A9"/>